<dbReference type="InterPro" id="IPR036962">
    <property type="entry name" value="Glyco_hydro_3_N_sf"/>
</dbReference>
<dbReference type="InterPro" id="IPR017853">
    <property type="entry name" value="GH"/>
</dbReference>
<keyword evidence="2" id="KW-0378">Hydrolase</keyword>
<sequence length="481" mass="53102">MRHTFILLVMLLVVSGCTPTTEEQQPQPIDTSYFELQLQDAKNMFQTNATLGITMLADTIPKEHISYEHEHGIITAITKEIEPVTTDVLNELQLTSPYTLDDLHTLTWDASDVVTTLRITRNAPTLKQTVYDMPLDEKIGQLIITGFEGTTITEELRRAVEEQHISNIILFSKNIVDHTQLQQFATNFHALEHTYPLWISIDEEGGNVSRLPDELVSIPTATTLANNHSTAEIERIANHLGQALLAYGIQVNFAPVMDVNSNPKNPVIGTRSFSDDASIVSQYALAFHHGLTEAHVLTAMKHFPGHGDTDIDSHHALPVLSHSKEQLYDVELVPFIEAIQEQAPMIMVGHLLIPALDDTLPASVSPAVITELLRQELGYTGLVVTDDITMDALDMPIADTAVQTLVAGSDLVLIGHGLANALTAQQAIIEAVEQGVLTEERINTSVLRVLRQKQMLGEASVKQFSIATWNDTMRQLLQSSQ</sequence>
<comment type="caution">
    <text evidence="5">The sequence shown here is derived from an EMBL/GenBank/DDBJ whole genome shotgun (WGS) entry which is preliminary data.</text>
</comment>
<dbReference type="GO" id="GO:0005975">
    <property type="term" value="P:carbohydrate metabolic process"/>
    <property type="evidence" value="ECO:0007669"/>
    <property type="project" value="InterPro"/>
</dbReference>
<dbReference type="PANTHER" id="PTHR30480">
    <property type="entry name" value="BETA-HEXOSAMINIDASE-RELATED"/>
    <property type="match status" value="1"/>
</dbReference>
<dbReference type="Gene3D" id="3.20.20.300">
    <property type="entry name" value="Glycoside hydrolase, family 3, N-terminal domain"/>
    <property type="match status" value="1"/>
</dbReference>
<proteinExistence type="inferred from homology"/>
<dbReference type="RefSeq" id="WP_066548717.1">
    <property type="nucleotide sequence ID" value="NZ_MASJ01000042.1"/>
</dbReference>
<dbReference type="EMBL" id="MASJ01000042">
    <property type="protein sequence ID" value="OCS82309.1"/>
    <property type="molecule type" value="Genomic_DNA"/>
</dbReference>
<dbReference type="InterPro" id="IPR001764">
    <property type="entry name" value="Glyco_hydro_3_N"/>
</dbReference>
<dbReference type="Proteomes" id="UP000093199">
    <property type="component" value="Unassembled WGS sequence"/>
</dbReference>
<dbReference type="SUPFAM" id="SSF51445">
    <property type="entry name" value="(Trans)glycosidases"/>
    <property type="match status" value="1"/>
</dbReference>
<evidence type="ECO:0000313" key="6">
    <source>
        <dbReference type="Proteomes" id="UP000093199"/>
    </source>
</evidence>
<evidence type="ECO:0000256" key="3">
    <source>
        <dbReference type="ARBA" id="ARBA00023295"/>
    </source>
</evidence>
<gene>
    <name evidence="5" type="ORF">A6M13_07705</name>
</gene>
<dbReference type="Pfam" id="PF00933">
    <property type="entry name" value="Glyco_hydro_3"/>
    <property type="match status" value="1"/>
</dbReference>
<reference evidence="5 6" key="1">
    <citation type="submission" date="2016-07" db="EMBL/GenBank/DDBJ databases">
        <title>Caryophanon tenue genome sequencing.</title>
        <authorList>
            <person name="Verma A."/>
            <person name="Pal Y."/>
            <person name="Krishnamurthi S."/>
        </authorList>
    </citation>
    <scope>NUCLEOTIDE SEQUENCE [LARGE SCALE GENOMIC DNA]</scope>
    <source>
        <strain evidence="5 6">DSM 14152</strain>
    </source>
</reference>
<dbReference type="PROSITE" id="PS51257">
    <property type="entry name" value="PROKAR_LIPOPROTEIN"/>
    <property type="match status" value="1"/>
</dbReference>
<dbReference type="GO" id="GO:0004553">
    <property type="term" value="F:hydrolase activity, hydrolyzing O-glycosyl compounds"/>
    <property type="evidence" value="ECO:0007669"/>
    <property type="project" value="InterPro"/>
</dbReference>
<keyword evidence="3" id="KW-0326">Glycosidase</keyword>
<comment type="similarity">
    <text evidence="1">Belongs to the glycosyl hydrolase 3 family.</text>
</comment>
<dbReference type="STRING" id="33978.A6M13_07705"/>
<name>A0A1C0Y542_9BACL</name>
<dbReference type="InterPro" id="IPR019800">
    <property type="entry name" value="Glyco_hydro_3_AS"/>
</dbReference>
<evidence type="ECO:0000259" key="4">
    <source>
        <dbReference type="Pfam" id="PF00933"/>
    </source>
</evidence>
<organism evidence="5 6">
    <name type="scientific">Caryophanon tenue</name>
    <dbReference type="NCBI Taxonomy" id="33978"/>
    <lineage>
        <taxon>Bacteria</taxon>
        <taxon>Bacillati</taxon>
        <taxon>Bacillota</taxon>
        <taxon>Bacilli</taxon>
        <taxon>Bacillales</taxon>
        <taxon>Caryophanaceae</taxon>
        <taxon>Caryophanon</taxon>
    </lineage>
</organism>
<dbReference type="InterPro" id="IPR050226">
    <property type="entry name" value="NagZ_Beta-hexosaminidase"/>
</dbReference>
<dbReference type="PROSITE" id="PS00775">
    <property type="entry name" value="GLYCOSYL_HYDROL_F3"/>
    <property type="match status" value="1"/>
</dbReference>
<evidence type="ECO:0000256" key="1">
    <source>
        <dbReference type="ARBA" id="ARBA00005336"/>
    </source>
</evidence>
<evidence type="ECO:0000256" key="2">
    <source>
        <dbReference type="ARBA" id="ARBA00022801"/>
    </source>
</evidence>
<feature type="domain" description="Glycoside hydrolase family 3 N-terminal" evidence="4">
    <location>
        <begin position="135"/>
        <end position="451"/>
    </location>
</feature>
<dbReference type="GO" id="GO:0009254">
    <property type="term" value="P:peptidoglycan turnover"/>
    <property type="evidence" value="ECO:0007669"/>
    <property type="project" value="TreeGrafter"/>
</dbReference>
<dbReference type="AlphaFoldDB" id="A0A1C0Y542"/>
<evidence type="ECO:0000313" key="5">
    <source>
        <dbReference type="EMBL" id="OCS82309.1"/>
    </source>
</evidence>
<dbReference type="PANTHER" id="PTHR30480:SF16">
    <property type="entry name" value="GLYCOSIDE HYDROLASE FAMILY 3 DOMAIN PROTEIN"/>
    <property type="match status" value="1"/>
</dbReference>
<accession>A0A1C0Y542</accession>
<protein>
    <recommendedName>
        <fullName evidence="4">Glycoside hydrolase family 3 N-terminal domain-containing protein</fullName>
    </recommendedName>
</protein>
<dbReference type="OrthoDB" id="9805821at2"/>
<keyword evidence="6" id="KW-1185">Reference proteome</keyword>